<dbReference type="Gene3D" id="3.30.70.100">
    <property type="match status" value="1"/>
</dbReference>
<dbReference type="Proteomes" id="UP000095081">
    <property type="component" value="Unassembled WGS sequence"/>
</dbReference>
<protein>
    <submittedName>
        <fullName evidence="3">Monooxygenase</fullName>
    </submittedName>
</protein>
<dbReference type="InterPro" id="IPR007138">
    <property type="entry name" value="ABM_dom"/>
</dbReference>
<dbReference type="SUPFAM" id="SSF54909">
    <property type="entry name" value="Dimeric alpha+beta barrel"/>
    <property type="match status" value="1"/>
</dbReference>
<dbReference type="EMBL" id="PYWW01000033">
    <property type="protein sequence ID" value="PTC28552.1"/>
    <property type="molecule type" value="Genomic_DNA"/>
</dbReference>
<reference evidence="3 5" key="2">
    <citation type="submission" date="2018-03" db="EMBL/GenBank/DDBJ databases">
        <title>Diversity of bacteria associated with corn roots inoculated with woodland soils in Canada, and Description of Pseudomonas aylmerense sp. nov.</title>
        <authorList>
            <person name="Tambong J.T."/>
            <person name="Xu R."/>
            <person name="Tchagang C."/>
        </authorList>
    </citation>
    <scope>NUCLEOTIDE SEQUENCE [LARGE SCALE GENOMIC DNA]</scope>
    <source>
        <strain evidence="3 5">S1E44</strain>
    </source>
</reference>
<evidence type="ECO:0000259" key="1">
    <source>
        <dbReference type="PROSITE" id="PS51725"/>
    </source>
</evidence>
<dbReference type="InterPro" id="IPR011008">
    <property type="entry name" value="Dimeric_a/b-barrel"/>
</dbReference>
<keyword evidence="3" id="KW-0503">Monooxygenase</keyword>
<comment type="caution">
    <text evidence="3">The sequence shown here is derived from an EMBL/GenBank/DDBJ whole genome shotgun (WGS) entry which is preliminary data.</text>
</comment>
<dbReference type="Pfam" id="PF03992">
    <property type="entry name" value="ABM"/>
    <property type="match status" value="1"/>
</dbReference>
<dbReference type="GO" id="GO:0004497">
    <property type="term" value="F:monooxygenase activity"/>
    <property type="evidence" value="ECO:0007669"/>
    <property type="project" value="UniProtKB-KW"/>
</dbReference>
<gene>
    <name evidence="2" type="ORF">BBG20_24185</name>
    <name evidence="3" type="ORF">C9382_14625</name>
</gene>
<keyword evidence="3" id="KW-0560">Oxidoreductase</keyword>
<evidence type="ECO:0000313" key="4">
    <source>
        <dbReference type="Proteomes" id="UP000095081"/>
    </source>
</evidence>
<name>A0A2T4FYQ8_9PSED</name>
<evidence type="ECO:0000313" key="3">
    <source>
        <dbReference type="EMBL" id="PTC28552.1"/>
    </source>
</evidence>
<feature type="domain" description="ABM" evidence="1">
    <location>
        <begin position="5"/>
        <end position="93"/>
    </location>
</feature>
<evidence type="ECO:0000313" key="5">
    <source>
        <dbReference type="Proteomes" id="UP000240571"/>
    </source>
</evidence>
<proteinExistence type="predicted"/>
<dbReference type="EMBL" id="MAUE01000040">
    <property type="protein sequence ID" value="OCW21218.1"/>
    <property type="molecule type" value="Genomic_DNA"/>
</dbReference>
<organism evidence="3 5">
    <name type="scientific">Pseudomonas aylmerensis</name>
    <dbReference type="NCBI Taxonomy" id="1869229"/>
    <lineage>
        <taxon>Bacteria</taxon>
        <taxon>Pseudomonadati</taxon>
        <taxon>Pseudomonadota</taxon>
        <taxon>Gammaproteobacteria</taxon>
        <taxon>Pseudomonadales</taxon>
        <taxon>Pseudomonadaceae</taxon>
        <taxon>Pseudomonas</taxon>
    </lineage>
</organism>
<keyword evidence="4" id="KW-1185">Reference proteome</keyword>
<accession>A0A2T4FYQ8</accession>
<dbReference type="Proteomes" id="UP000240571">
    <property type="component" value="Unassembled WGS sequence"/>
</dbReference>
<dbReference type="RefSeq" id="WP_065907918.1">
    <property type="nucleotide sequence ID" value="NZ_MAUE01000040.1"/>
</dbReference>
<reference evidence="2 4" key="1">
    <citation type="submission" date="2016-06" db="EMBL/GenBank/DDBJ databases">
        <title>Draft genome sequence of Pseudomonas sp. S1E40, a novel strain antagonistic activity to fungal plant pathogen.</title>
        <authorList>
            <person name="Tambong J.T."/>
            <person name="Tchagang C."/>
            <person name="Xu R."/>
        </authorList>
    </citation>
    <scope>NUCLEOTIDE SEQUENCE [LARGE SCALE GENOMIC DNA]</scope>
    <source>
        <strain evidence="2 4">S1E40</strain>
    </source>
</reference>
<dbReference type="AlphaFoldDB" id="A0A2T4FYQ8"/>
<evidence type="ECO:0000313" key="2">
    <source>
        <dbReference type="EMBL" id="OCW21218.1"/>
    </source>
</evidence>
<dbReference type="OrthoDB" id="6039968at2"/>
<sequence length="93" mass="10189">MTECAFNTVHVRAAAGRSTQLGQRLGQIAEAVRSAPGCLDYAVQRSQQDPDLWTVKGRWACAAQLLAHFELPALQGFIALTAEQLASRLHFDH</sequence>
<dbReference type="PROSITE" id="PS51725">
    <property type="entry name" value="ABM"/>
    <property type="match status" value="1"/>
</dbReference>